<evidence type="ECO:0000313" key="2">
    <source>
        <dbReference type="EMBL" id="GAA1533625.1"/>
    </source>
</evidence>
<evidence type="ECO:0008006" key="4">
    <source>
        <dbReference type="Google" id="ProtNLM"/>
    </source>
</evidence>
<protein>
    <recommendedName>
        <fullName evidence="4">Lipoprotein</fullName>
    </recommendedName>
</protein>
<evidence type="ECO:0000313" key="3">
    <source>
        <dbReference type="Proteomes" id="UP001501470"/>
    </source>
</evidence>
<feature type="signal peptide" evidence="1">
    <location>
        <begin position="1"/>
        <end position="28"/>
    </location>
</feature>
<reference evidence="2 3" key="1">
    <citation type="journal article" date="2019" name="Int. J. Syst. Evol. Microbiol.">
        <title>The Global Catalogue of Microorganisms (GCM) 10K type strain sequencing project: providing services to taxonomists for standard genome sequencing and annotation.</title>
        <authorList>
            <consortium name="The Broad Institute Genomics Platform"/>
            <consortium name="The Broad Institute Genome Sequencing Center for Infectious Disease"/>
            <person name="Wu L."/>
            <person name="Ma J."/>
        </authorList>
    </citation>
    <scope>NUCLEOTIDE SEQUENCE [LARGE SCALE GENOMIC DNA]</scope>
    <source>
        <strain evidence="2 3">JCM 15933</strain>
    </source>
</reference>
<keyword evidence="3" id="KW-1185">Reference proteome</keyword>
<evidence type="ECO:0000256" key="1">
    <source>
        <dbReference type="SAM" id="SignalP"/>
    </source>
</evidence>
<gene>
    <name evidence="2" type="ORF">GCM10009827_059560</name>
</gene>
<comment type="caution">
    <text evidence="2">The sequence shown here is derived from an EMBL/GenBank/DDBJ whole genome shotgun (WGS) entry which is preliminary data.</text>
</comment>
<dbReference type="PROSITE" id="PS51257">
    <property type="entry name" value="PROKAR_LIPOPROTEIN"/>
    <property type="match status" value="1"/>
</dbReference>
<dbReference type="EMBL" id="BAAAQD010000012">
    <property type="protein sequence ID" value="GAA1533625.1"/>
    <property type="molecule type" value="Genomic_DNA"/>
</dbReference>
<accession>A0ABN2B6K8</accession>
<dbReference type="Proteomes" id="UP001501470">
    <property type="component" value="Unassembled WGS sequence"/>
</dbReference>
<proteinExistence type="predicted"/>
<name>A0ABN2B6K8_9ACTN</name>
<keyword evidence="1" id="KW-0732">Signal</keyword>
<dbReference type="RefSeq" id="WP_344505593.1">
    <property type="nucleotide sequence ID" value="NZ_BAAAQD010000012.1"/>
</dbReference>
<sequence length="150" mass="16211">MALQARARRIAAALVILPLLLGCGCCEGAGVAADSVFGGSRKPFTEQDVIGDWSSDCDGTISIRADGTATVKGLPTSEDTNDVRTYADGEFTWKIAAADKNHDQEVQFVSKVKGGGEFEAHAERTWGDFEDLEYYLTRPSDPIYCVLSKQ</sequence>
<organism evidence="2 3">
    <name type="scientific">Dactylosporangium maewongense</name>
    <dbReference type="NCBI Taxonomy" id="634393"/>
    <lineage>
        <taxon>Bacteria</taxon>
        <taxon>Bacillati</taxon>
        <taxon>Actinomycetota</taxon>
        <taxon>Actinomycetes</taxon>
        <taxon>Micromonosporales</taxon>
        <taxon>Micromonosporaceae</taxon>
        <taxon>Dactylosporangium</taxon>
    </lineage>
</organism>
<feature type="chain" id="PRO_5046765291" description="Lipoprotein" evidence="1">
    <location>
        <begin position="29"/>
        <end position="150"/>
    </location>
</feature>